<dbReference type="GO" id="GO:0012505">
    <property type="term" value="C:endomembrane system"/>
    <property type="evidence" value="ECO:0007669"/>
    <property type="project" value="UniProtKB-SubCell"/>
</dbReference>
<evidence type="ECO:0000256" key="3">
    <source>
        <dbReference type="ARBA" id="ARBA00022989"/>
    </source>
</evidence>
<evidence type="ECO:0000256" key="5">
    <source>
        <dbReference type="SAM" id="Phobius"/>
    </source>
</evidence>
<keyword evidence="3 5" id="KW-1133">Transmembrane helix</keyword>
<dbReference type="EMBL" id="UOEA01000045">
    <property type="protein sequence ID" value="VAV83680.1"/>
    <property type="molecule type" value="Genomic_DNA"/>
</dbReference>
<accession>A0A3B0QQJ7</accession>
<evidence type="ECO:0000256" key="4">
    <source>
        <dbReference type="ARBA" id="ARBA00023136"/>
    </source>
</evidence>
<feature type="transmembrane region" description="Helical" evidence="5">
    <location>
        <begin position="106"/>
        <end position="133"/>
    </location>
</feature>
<comment type="subcellular location">
    <subcellularLocation>
        <location evidence="1">Endomembrane system</location>
        <topology evidence="1">Multi-pass membrane protein</topology>
    </subcellularLocation>
</comment>
<proteinExistence type="predicted"/>
<keyword evidence="2 5" id="KW-0812">Transmembrane</keyword>
<dbReference type="PANTHER" id="PTHR12714:SF9">
    <property type="entry name" value="PROTEIN-S-ISOPRENYLCYSTEINE O-METHYLTRANSFERASE"/>
    <property type="match status" value="1"/>
</dbReference>
<feature type="transmembrane region" description="Helical" evidence="5">
    <location>
        <begin position="20"/>
        <end position="36"/>
    </location>
</feature>
<evidence type="ECO:0000313" key="6">
    <source>
        <dbReference type="EMBL" id="VAV83680.1"/>
    </source>
</evidence>
<sequence length="247" mass="29744">MALIEEMESSGAWLFRWRSYLPLFALIVMIVLMKDFHYPYNDHHFDLIWELFCLSISFIGLGIRAVTIGQTPRRTSGRNTKRQVAESLNTTGIYSLVRHPLYLGNFLIWFGVSMFVRLWWFNIIIALAFWIYYERIMIAEEKFLRDKFRDEYTEWSKKIPAFIPNFRRWKPSSTRFSFKRVLKMEYSSFFATITSFFFLEVLGDYFTSNTIEIDRYWLIIFVFNLFIYITLRTLKKMKLLRSSANPS</sequence>
<feature type="transmembrane region" description="Helical" evidence="5">
    <location>
        <begin position="215"/>
        <end position="234"/>
    </location>
</feature>
<dbReference type="PROSITE" id="PS50244">
    <property type="entry name" value="S5A_REDUCTASE"/>
    <property type="match status" value="1"/>
</dbReference>
<dbReference type="InterPro" id="IPR007318">
    <property type="entry name" value="Phopholipid_MeTrfase"/>
</dbReference>
<evidence type="ECO:0000256" key="1">
    <source>
        <dbReference type="ARBA" id="ARBA00004127"/>
    </source>
</evidence>
<dbReference type="AlphaFoldDB" id="A0A3B0QQJ7"/>
<evidence type="ECO:0000256" key="2">
    <source>
        <dbReference type="ARBA" id="ARBA00022692"/>
    </source>
</evidence>
<dbReference type="Pfam" id="PF04191">
    <property type="entry name" value="PEMT"/>
    <property type="match status" value="1"/>
</dbReference>
<protein>
    <submittedName>
        <fullName evidence="6">Uncharacterized protein</fullName>
    </submittedName>
</protein>
<dbReference type="PANTHER" id="PTHR12714">
    <property type="entry name" value="PROTEIN-S ISOPRENYLCYSTEINE O-METHYLTRANSFERASE"/>
    <property type="match status" value="1"/>
</dbReference>
<dbReference type="GO" id="GO:0016740">
    <property type="term" value="F:transferase activity"/>
    <property type="evidence" value="ECO:0007669"/>
    <property type="project" value="UniProtKB-ARBA"/>
</dbReference>
<reference evidence="6" key="1">
    <citation type="submission" date="2018-06" db="EMBL/GenBank/DDBJ databases">
        <authorList>
            <person name="Zhirakovskaya E."/>
        </authorList>
    </citation>
    <scope>NUCLEOTIDE SEQUENCE</scope>
</reference>
<feature type="transmembrane region" description="Helical" evidence="5">
    <location>
        <begin position="186"/>
        <end position="203"/>
    </location>
</feature>
<keyword evidence="4 5" id="KW-0472">Membrane</keyword>
<gene>
    <name evidence="6" type="ORF">MNBD_DELTA01-954</name>
</gene>
<dbReference type="Gene3D" id="1.20.120.1630">
    <property type="match status" value="1"/>
</dbReference>
<name>A0A3B0QQJ7_9ZZZZ</name>
<feature type="transmembrane region" description="Helical" evidence="5">
    <location>
        <begin position="48"/>
        <end position="66"/>
    </location>
</feature>
<organism evidence="6">
    <name type="scientific">hydrothermal vent metagenome</name>
    <dbReference type="NCBI Taxonomy" id="652676"/>
    <lineage>
        <taxon>unclassified sequences</taxon>
        <taxon>metagenomes</taxon>
        <taxon>ecological metagenomes</taxon>
    </lineage>
</organism>